<name>A0A6G0YUD3_APHCR</name>
<keyword evidence="1" id="KW-1133">Transmembrane helix</keyword>
<dbReference type="EMBL" id="VUJU01002362">
    <property type="protein sequence ID" value="KAF0761543.1"/>
    <property type="molecule type" value="Genomic_DNA"/>
</dbReference>
<accession>A0A6G0YUD3</accession>
<evidence type="ECO:0000256" key="1">
    <source>
        <dbReference type="SAM" id="Phobius"/>
    </source>
</evidence>
<protein>
    <submittedName>
        <fullName evidence="2">Uncharacterized protein</fullName>
    </submittedName>
</protein>
<keyword evidence="1" id="KW-0812">Transmembrane</keyword>
<feature type="non-terminal residue" evidence="2">
    <location>
        <position position="96"/>
    </location>
</feature>
<feature type="transmembrane region" description="Helical" evidence="1">
    <location>
        <begin position="51"/>
        <end position="72"/>
    </location>
</feature>
<gene>
    <name evidence="2" type="ORF">FWK35_00033652</name>
</gene>
<organism evidence="2 3">
    <name type="scientific">Aphis craccivora</name>
    <name type="common">Cowpea aphid</name>
    <dbReference type="NCBI Taxonomy" id="307492"/>
    <lineage>
        <taxon>Eukaryota</taxon>
        <taxon>Metazoa</taxon>
        <taxon>Ecdysozoa</taxon>
        <taxon>Arthropoda</taxon>
        <taxon>Hexapoda</taxon>
        <taxon>Insecta</taxon>
        <taxon>Pterygota</taxon>
        <taxon>Neoptera</taxon>
        <taxon>Paraneoptera</taxon>
        <taxon>Hemiptera</taxon>
        <taxon>Sternorrhyncha</taxon>
        <taxon>Aphidomorpha</taxon>
        <taxon>Aphidoidea</taxon>
        <taxon>Aphididae</taxon>
        <taxon>Aphidini</taxon>
        <taxon>Aphis</taxon>
        <taxon>Aphis</taxon>
    </lineage>
</organism>
<keyword evidence="1" id="KW-0472">Membrane</keyword>
<dbReference type="OrthoDB" id="10359910at2759"/>
<comment type="caution">
    <text evidence="2">The sequence shown here is derived from an EMBL/GenBank/DDBJ whole genome shotgun (WGS) entry which is preliminary data.</text>
</comment>
<keyword evidence="3" id="KW-1185">Reference proteome</keyword>
<feature type="transmembrane region" description="Helical" evidence="1">
    <location>
        <begin position="27"/>
        <end position="45"/>
    </location>
</feature>
<dbReference type="AlphaFoldDB" id="A0A6G0YUD3"/>
<dbReference type="Proteomes" id="UP000478052">
    <property type="component" value="Unassembled WGS sequence"/>
</dbReference>
<proteinExistence type="predicted"/>
<evidence type="ECO:0000313" key="2">
    <source>
        <dbReference type="EMBL" id="KAF0761543.1"/>
    </source>
</evidence>
<evidence type="ECO:0000313" key="3">
    <source>
        <dbReference type="Proteomes" id="UP000478052"/>
    </source>
</evidence>
<sequence>MNCVLFLANLKITTKDIPRYGNVINGWLLRHQIVFVISFIYLLVLLCFYESYYYCIGDFIILAILLMEISIVKRFYKKLTWTDHDMIAAMNLHNVL</sequence>
<reference evidence="2 3" key="1">
    <citation type="submission" date="2019-08" db="EMBL/GenBank/DDBJ databases">
        <title>Whole genome of Aphis craccivora.</title>
        <authorList>
            <person name="Voronova N.V."/>
            <person name="Shulinski R.S."/>
            <person name="Bandarenka Y.V."/>
            <person name="Zhorov D.G."/>
            <person name="Warner D."/>
        </authorList>
    </citation>
    <scope>NUCLEOTIDE SEQUENCE [LARGE SCALE GENOMIC DNA]</scope>
    <source>
        <strain evidence="2">180601</strain>
        <tissue evidence="2">Whole Body</tissue>
    </source>
</reference>